<protein>
    <submittedName>
        <fullName evidence="2">Uncharacterized protein</fullName>
    </submittedName>
</protein>
<evidence type="ECO:0000313" key="3">
    <source>
        <dbReference type="Proteomes" id="UP000031036"/>
    </source>
</evidence>
<evidence type="ECO:0000313" key="2">
    <source>
        <dbReference type="EMBL" id="KHN76099.1"/>
    </source>
</evidence>
<feature type="transmembrane region" description="Helical" evidence="1">
    <location>
        <begin position="46"/>
        <end position="67"/>
    </location>
</feature>
<keyword evidence="1" id="KW-0472">Membrane</keyword>
<dbReference type="EMBL" id="JPKZ01002568">
    <property type="protein sequence ID" value="KHN76099.1"/>
    <property type="molecule type" value="Genomic_DNA"/>
</dbReference>
<proteinExistence type="predicted"/>
<accession>A0A0B2V3P0</accession>
<organism evidence="2 3">
    <name type="scientific">Toxocara canis</name>
    <name type="common">Canine roundworm</name>
    <dbReference type="NCBI Taxonomy" id="6265"/>
    <lineage>
        <taxon>Eukaryota</taxon>
        <taxon>Metazoa</taxon>
        <taxon>Ecdysozoa</taxon>
        <taxon>Nematoda</taxon>
        <taxon>Chromadorea</taxon>
        <taxon>Rhabditida</taxon>
        <taxon>Spirurina</taxon>
        <taxon>Ascaridomorpha</taxon>
        <taxon>Ascaridoidea</taxon>
        <taxon>Toxocaridae</taxon>
        <taxon>Toxocara</taxon>
    </lineage>
</organism>
<name>A0A0B2V3P0_TOXCA</name>
<reference evidence="2 3" key="1">
    <citation type="submission" date="2014-11" db="EMBL/GenBank/DDBJ databases">
        <title>Genetic blueprint of the zoonotic pathogen Toxocara canis.</title>
        <authorList>
            <person name="Zhu X.-Q."/>
            <person name="Korhonen P.K."/>
            <person name="Cai H."/>
            <person name="Young N.D."/>
            <person name="Nejsum P."/>
            <person name="von Samson-Himmelstjerna G."/>
            <person name="Boag P.R."/>
            <person name="Tan P."/>
            <person name="Li Q."/>
            <person name="Min J."/>
            <person name="Yang Y."/>
            <person name="Wang X."/>
            <person name="Fang X."/>
            <person name="Hall R.S."/>
            <person name="Hofmann A."/>
            <person name="Sternberg P.W."/>
            <person name="Jex A.R."/>
            <person name="Gasser R.B."/>
        </authorList>
    </citation>
    <scope>NUCLEOTIDE SEQUENCE [LARGE SCALE GENOMIC DNA]</scope>
    <source>
        <strain evidence="2">PN_DK_2014</strain>
    </source>
</reference>
<evidence type="ECO:0000256" key="1">
    <source>
        <dbReference type="SAM" id="Phobius"/>
    </source>
</evidence>
<keyword evidence="1" id="KW-0812">Transmembrane</keyword>
<keyword evidence="3" id="KW-1185">Reference proteome</keyword>
<gene>
    <name evidence="2" type="ORF">Tcan_14103</name>
</gene>
<dbReference type="Proteomes" id="UP000031036">
    <property type="component" value="Unassembled WGS sequence"/>
</dbReference>
<comment type="caution">
    <text evidence="2">The sequence shown here is derived from an EMBL/GenBank/DDBJ whole genome shotgun (WGS) entry which is preliminary data.</text>
</comment>
<keyword evidence="1" id="KW-1133">Transmembrane helix</keyword>
<dbReference type="AlphaFoldDB" id="A0A0B2V3P0"/>
<sequence length="137" mass="15064">MNNISIDPSQKSVTANATAALQNCTFDAITETCLVTTDEDGNMESALFALLFCVIFVLLLALLLLLICKIWSLRRSVVPSIYKIDQATGAVISAPNMTVTIFMRIAISRGQTLLQLSSDWSHRDIYLTEHKRDGTGP</sequence>